<accession>A0A1J5TG62</accession>
<dbReference type="InterPro" id="IPR033411">
    <property type="entry name" value="Ribonuclease_PIN"/>
</dbReference>
<reference evidence="5 6" key="1">
    <citation type="submission" date="2016-08" db="EMBL/GenBank/DDBJ databases">
        <title>New Insights into Marine Group III Euryarchaeota, from dark to light.</title>
        <authorList>
            <person name="Haro-Moreno J.M."/>
            <person name="Rodriguez-Valera F."/>
            <person name="Lopez-Garcia P."/>
            <person name="Moreira D."/>
            <person name="Martin-Cuadrado A.B."/>
        </authorList>
    </citation>
    <scope>NUCLEOTIDE SEQUENCE [LARGE SCALE GENOMIC DNA]</scope>
    <source>
        <strain evidence="5">CG-Bathy1</strain>
    </source>
</reference>
<dbReference type="EMBL" id="MIYU01000005">
    <property type="protein sequence ID" value="OIR19099.1"/>
    <property type="molecule type" value="Genomic_DNA"/>
</dbReference>
<evidence type="ECO:0000313" key="5">
    <source>
        <dbReference type="EMBL" id="OIR19099.1"/>
    </source>
</evidence>
<dbReference type="GO" id="GO:0016787">
    <property type="term" value="F:hydrolase activity"/>
    <property type="evidence" value="ECO:0007669"/>
    <property type="project" value="UniProtKB-KW"/>
</dbReference>
<dbReference type="Proteomes" id="UP000183815">
    <property type="component" value="Unassembled WGS sequence"/>
</dbReference>
<keyword evidence="1" id="KW-0540">Nuclease</keyword>
<feature type="domain" description="Ribonuclease PIN" evidence="4">
    <location>
        <begin position="5"/>
        <end position="85"/>
    </location>
</feature>
<evidence type="ECO:0000259" key="4">
    <source>
        <dbReference type="Pfam" id="PF17146"/>
    </source>
</evidence>
<dbReference type="GO" id="GO:0030490">
    <property type="term" value="P:maturation of SSU-rRNA"/>
    <property type="evidence" value="ECO:0007669"/>
    <property type="project" value="TreeGrafter"/>
</dbReference>
<name>A0A1J5TG62_9ARCH</name>
<dbReference type="CDD" id="cd09876">
    <property type="entry name" value="PIN_Nob1-like"/>
    <property type="match status" value="1"/>
</dbReference>
<protein>
    <recommendedName>
        <fullName evidence="4">Ribonuclease PIN domain-containing protein</fullName>
    </recommendedName>
</protein>
<dbReference type="InterPro" id="IPR029060">
    <property type="entry name" value="PIN-like_dom_sf"/>
</dbReference>
<dbReference type="Gene3D" id="3.40.50.1010">
    <property type="entry name" value="5'-nuclease"/>
    <property type="match status" value="1"/>
</dbReference>
<proteinExistence type="predicted"/>
<dbReference type="GO" id="GO:0030688">
    <property type="term" value="C:preribosome, small subunit precursor"/>
    <property type="evidence" value="ECO:0007669"/>
    <property type="project" value="TreeGrafter"/>
</dbReference>
<dbReference type="AlphaFoldDB" id="A0A1J5TG62"/>
<keyword evidence="2" id="KW-0479">Metal-binding</keyword>
<evidence type="ECO:0000256" key="3">
    <source>
        <dbReference type="ARBA" id="ARBA00022801"/>
    </source>
</evidence>
<dbReference type="Pfam" id="PF17146">
    <property type="entry name" value="PIN_6"/>
    <property type="match status" value="1"/>
</dbReference>
<keyword evidence="3" id="KW-0378">Hydrolase</keyword>
<dbReference type="InterPro" id="IPR039907">
    <property type="entry name" value="NOB1"/>
</dbReference>
<sequence length="155" mass="17296">MTQYVLDTSVFLNQIHPDGDLFTVPKVVEEIRNSPSKNYFSNLVQIGLLVESPSSSSILDVTKMAERTGDIGKLSDTDISLIALAKTKSATIVSSDFAIQNVSLALEIEWISPDRKGIKSLLFWKWRCEACFHIFDKPLKECNICGSTLRAIRSK</sequence>
<comment type="caution">
    <text evidence="5">The sequence shown here is derived from an EMBL/GenBank/DDBJ whole genome shotgun (WGS) entry which is preliminary data.</text>
</comment>
<dbReference type="SUPFAM" id="SSF88723">
    <property type="entry name" value="PIN domain-like"/>
    <property type="match status" value="1"/>
</dbReference>
<dbReference type="PANTHER" id="PTHR12814">
    <property type="entry name" value="RNA-BINDING PROTEIN NOB1"/>
    <property type="match status" value="1"/>
</dbReference>
<organism evidence="5 6">
    <name type="scientific">Marine Group III euryarchaeote CG-Bathy1</name>
    <dbReference type="NCBI Taxonomy" id="1889001"/>
    <lineage>
        <taxon>Archaea</taxon>
        <taxon>Methanobacteriati</taxon>
        <taxon>Thermoplasmatota</taxon>
        <taxon>Thermoplasmata</taxon>
        <taxon>Candidatus Thermoprofundales</taxon>
    </lineage>
</organism>
<evidence type="ECO:0000256" key="1">
    <source>
        <dbReference type="ARBA" id="ARBA00022722"/>
    </source>
</evidence>
<dbReference type="GO" id="GO:0004521">
    <property type="term" value="F:RNA endonuclease activity"/>
    <property type="evidence" value="ECO:0007669"/>
    <property type="project" value="TreeGrafter"/>
</dbReference>
<gene>
    <name evidence="5" type="ORF">BEU04_04325</name>
</gene>
<dbReference type="PANTHER" id="PTHR12814:SF2">
    <property type="entry name" value="RNA-BINDING PROTEIN NOB1"/>
    <property type="match status" value="1"/>
</dbReference>
<evidence type="ECO:0000256" key="2">
    <source>
        <dbReference type="ARBA" id="ARBA00022723"/>
    </source>
</evidence>
<evidence type="ECO:0000313" key="6">
    <source>
        <dbReference type="Proteomes" id="UP000183815"/>
    </source>
</evidence>
<dbReference type="GO" id="GO:0046872">
    <property type="term" value="F:metal ion binding"/>
    <property type="evidence" value="ECO:0007669"/>
    <property type="project" value="UniProtKB-KW"/>
</dbReference>